<dbReference type="EMBL" id="BKCJ010265379">
    <property type="protein sequence ID" value="GEZ32355.1"/>
    <property type="molecule type" value="Genomic_DNA"/>
</dbReference>
<organism evidence="1">
    <name type="scientific">Tanacetum cinerariifolium</name>
    <name type="common">Dalmatian daisy</name>
    <name type="synonym">Chrysanthemum cinerariifolium</name>
    <dbReference type="NCBI Taxonomy" id="118510"/>
    <lineage>
        <taxon>Eukaryota</taxon>
        <taxon>Viridiplantae</taxon>
        <taxon>Streptophyta</taxon>
        <taxon>Embryophyta</taxon>
        <taxon>Tracheophyta</taxon>
        <taxon>Spermatophyta</taxon>
        <taxon>Magnoliopsida</taxon>
        <taxon>eudicotyledons</taxon>
        <taxon>Gunneridae</taxon>
        <taxon>Pentapetalae</taxon>
        <taxon>asterids</taxon>
        <taxon>campanulids</taxon>
        <taxon>Asterales</taxon>
        <taxon>Asteraceae</taxon>
        <taxon>Asteroideae</taxon>
        <taxon>Anthemideae</taxon>
        <taxon>Anthemidinae</taxon>
        <taxon>Tanacetum</taxon>
    </lineage>
</organism>
<proteinExistence type="predicted"/>
<dbReference type="GO" id="GO:0003676">
    <property type="term" value="F:nucleic acid binding"/>
    <property type="evidence" value="ECO:0007669"/>
    <property type="project" value="InterPro"/>
</dbReference>
<sequence length="254" mass="29281">MKILRYSRFSNADRVQNISHSIYVTNFPDSATSRDLWNACSVYGTVVDVFIPLKKSKVDFQDSPDDEEDAKSSQEYMNDLEEEYQRRDLLAKSKIFFKKGTQRFSGAKATNQIECRKCGRKAKYNKVKAMLALLSSTASASNSSLGKNKGIIDETYEWDEEEVSSDENEGIEVKALMALIDEERVFVGKESTNNGEWVKISIQKVHTLLEMEDNDDRKSFQDYLCIDLNYFEEKRNNLLSKHRNLVQELNTCKE</sequence>
<evidence type="ECO:0000313" key="1">
    <source>
        <dbReference type="EMBL" id="GEZ32355.1"/>
    </source>
</evidence>
<gene>
    <name evidence="1" type="ORF">Tci_504328</name>
</gene>
<dbReference type="SUPFAM" id="SSF54928">
    <property type="entry name" value="RNA-binding domain, RBD"/>
    <property type="match status" value="1"/>
</dbReference>
<protein>
    <submittedName>
        <fullName evidence="1">Retrovirus-related Pol polyprotein from transposon TNT 1-94</fullName>
    </submittedName>
</protein>
<dbReference type="AlphaFoldDB" id="A0A699I878"/>
<dbReference type="InterPro" id="IPR012677">
    <property type="entry name" value="Nucleotide-bd_a/b_plait_sf"/>
</dbReference>
<dbReference type="CDD" id="cd00590">
    <property type="entry name" value="RRM_SF"/>
    <property type="match status" value="1"/>
</dbReference>
<name>A0A699I878_TANCI</name>
<dbReference type="Gene3D" id="3.30.70.330">
    <property type="match status" value="1"/>
</dbReference>
<comment type="caution">
    <text evidence="1">The sequence shown here is derived from an EMBL/GenBank/DDBJ whole genome shotgun (WGS) entry which is preliminary data.</text>
</comment>
<reference evidence="1" key="1">
    <citation type="journal article" date="2019" name="Sci. Rep.">
        <title>Draft genome of Tanacetum cinerariifolium, the natural source of mosquito coil.</title>
        <authorList>
            <person name="Yamashiro T."/>
            <person name="Shiraishi A."/>
            <person name="Satake H."/>
            <person name="Nakayama K."/>
        </authorList>
    </citation>
    <scope>NUCLEOTIDE SEQUENCE</scope>
</reference>
<accession>A0A699I878</accession>
<dbReference type="InterPro" id="IPR035979">
    <property type="entry name" value="RBD_domain_sf"/>
</dbReference>